<dbReference type="RefSeq" id="WP_344977541.1">
    <property type="nucleotide sequence ID" value="NZ_BAABDD010000057.1"/>
</dbReference>
<feature type="transmembrane region" description="Helical" evidence="2">
    <location>
        <begin position="21"/>
        <end position="45"/>
    </location>
</feature>
<dbReference type="Pfam" id="PF26526">
    <property type="entry name" value="DUF8175"/>
    <property type="match status" value="1"/>
</dbReference>
<protein>
    <recommendedName>
        <fullName evidence="3">DUF8175 domain-containing protein</fullName>
    </recommendedName>
</protein>
<evidence type="ECO:0000313" key="5">
    <source>
        <dbReference type="Proteomes" id="UP001500908"/>
    </source>
</evidence>
<keyword evidence="2" id="KW-0472">Membrane</keyword>
<evidence type="ECO:0000256" key="2">
    <source>
        <dbReference type="SAM" id="Phobius"/>
    </source>
</evidence>
<evidence type="ECO:0000256" key="1">
    <source>
        <dbReference type="SAM" id="MobiDB-lite"/>
    </source>
</evidence>
<accession>A0ABP7GQ25</accession>
<feature type="compositionally biased region" description="Low complexity" evidence="1">
    <location>
        <begin position="55"/>
        <end position="66"/>
    </location>
</feature>
<organism evidence="4 5">
    <name type="scientific">Salinactinospora qingdaonensis</name>
    <dbReference type="NCBI Taxonomy" id="702744"/>
    <lineage>
        <taxon>Bacteria</taxon>
        <taxon>Bacillati</taxon>
        <taxon>Actinomycetota</taxon>
        <taxon>Actinomycetes</taxon>
        <taxon>Streptosporangiales</taxon>
        <taxon>Nocardiopsidaceae</taxon>
        <taxon>Salinactinospora</taxon>
    </lineage>
</organism>
<reference evidence="5" key="1">
    <citation type="journal article" date="2019" name="Int. J. Syst. Evol. Microbiol.">
        <title>The Global Catalogue of Microorganisms (GCM) 10K type strain sequencing project: providing services to taxonomists for standard genome sequencing and annotation.</title>
        <authorList>
            <consortium name="The Broad Institute Genomics Platform"/>
            <consortium name="The Broad Institute Genome Sequencing Center for Infectious Disease"/>
            <person name="Wu L."/>
            <person name="Ma J."/>
        </authorList>
    </citation>
    <scope>NUCLEOTIDE SEQUENCE [LARGE SCALE GENOMIC DNA]</scope>
    <source>
        <strain evidence="5">JCM 17137</strain>
    </source>
</reference>
<feature type="domain" description="DUF8175" evidence="3">
    <location>
        <begin position="82"/>
        <end position="273"/>
    </location>
</feature>
<keyword evidence="2" id="KW-0812">Transmembrane</keyword>
<feature type="region of interest" description="Disordered" evidence="1">
    <location>
        <begin position="55"/>
        <end position="108"/>
    </location>
</feature>
<proteinExistence type="predicted"/>
<name>A0ABP7GQ25_9ACTN</name>
<evidence type="ECO:0000313" key="4">
    <source>
        <dbReference type="EMBL" id="GAA3766940.1"/>
    </source>
</evidence>
<keyword evidence="5" id="KW-1185">Reference proteome</keyword>
<dbReference type="EMBL" id="BAABDD010000057">
    <property type="protein sequence ID" value="GAA3766940.1"/>
    <property type="molecule type" value="Genomic_DNA"/>
</dbReference>
<evidence type="ECO:0000259" key="3">
    <source>
        <dbReference type="Pfam" id="PF26526"/>
    </source>
</evidence>
<comment type="caution">
    <text evidence="4">The sequence shown here is derived from an EMBL/GenBank/DDBJ whole genome shotgun (WGS) entry which is preliminary data.</text>
</comment>
<dbReference type="InterPro" id="IPR058488">
    <property type="entry name" value="DUF8175"/>
</dbReference>
<sequence>MSIHEASKSNGATDGLLSPRGFVVVATLVVATVLLGMSATAGALIATADDSQGDMAAAAQASQEASPGDEQSAPQASETPLASAPPGFPDGSASTCGLAASEESEQTTFDAWPEATDWNGFAGNVRVPTVIGQGPGVVEGNGFRYCFAQSPTGAVLAAANYTAMLDTPELVQETVERTYAEGEGKQTVLTRLAAEGVVLDQATQGRIAGVTLVGYDDYRARVDVALTPPGETGDMTSDMVDLRWEEGDWRVVVGDDGEPVVPASTLDSLDGYLLTPQAKDQG</sequence>
<gene>
    <name evidence="4" type="ORF">GCM10022402_49960</name>
</gene>
<keyword evidence="2" id="KW-1133">Transmembrane helix</keyword>
<dbReference type="Proteomes" id="UP001500908">
    <property type="component" value="Unassembled WGS sequence"/>
</dbReference>